<dbReference type="InterPro" id="IPR012341">
    <property type="entry name" value="6hp_glycosidase-like_sf"/>
</dbReference>
<dbReference type="PANTHER" id="PTHR10412">
    <property type="entry name" value="MANNOSYL-OLIGOSACCHARIDE GLUCOSIDASE"/>
    <property type="match status" value="1"/>
</dbReference>
<evidence type="ECO:0000313" key="4">
    <source>
        <dbReference type="Proteomes" id="UP000030185"/>
    </source>
</evidence>
<dbReference type="EMBL" id="BBLT01000001">
    <property type="protein sequence ID" value="GAL83518.1"/>
    <property type="molecule type" value="Genomic_DNA"/>
</dbReference>
<feature type="domain" description="Glycosyl hydrolase family 63 C-terminal" evidence="1">
    <location>
        <begin position="691"/>
        <end position="780"/>
    </location>
</feature>
<dbReference type="STRING" id="153721.MYP_745"/>
<evidence type="ECO:0000259" key="2">
    <source>
        <dbReference type="Pfam" id="PF22422"/>
    </source>
</evidence>
<dbReference type="GO" id="GO:0004573">
    <property type="term" value="F:Glc3Man9GlcNAc2 oligosaccharide glucosidase activity"/>
    <property type="evidence" value="ECO:0007669"/>
    <property type="project" value="InterPro"/>
</dbReference>
<protein>
    <submittedName>
        <fullName evidence="3">Uncharacterized protein</fullName>
    </submittedName>
</protein>
<comment type="caution">
    <text evidence="3">The sequence shown here is derived from an EMBL/GenBank/DDBJ whole genome shotgun (WGS) entry which is preliminary data.</text>
</comment>
<dbReference type="InterPro" id="IPR008928">
    <property type="entry name" value="6-hairpin_glycosidase_sf"/>
</dbReference>
<dbReference type="Pfam" id="PF03200">
    <property type="entry name" value="Glyco_hydro_63"/>
    <property type="match status" value="1"/>
</dbReference>
<dbReference type="InterPro" id="IPR054491">
    <property type="entry name" value="MGH1-like_GH"/>
</dbReference>
<gene>
    <name evidence="3" type="ORF">MYP_745</name>
</gene>
<reference evidence="3 4" key="1">
    <citation type="submission" date="2014-09" db="EMBL/GenBank/DDBJ databases">
        <title>Sporocytophaga myxococcoides PG-01 genome sequencing.</title>
        <authorList>
            <person name="Liu L."/>
            <person name="Gao P.J."/>
            <person name="Chen G.J."/>
            <person name="Wang L.S."/>
        </authorList>
    </citation>
    <scope>NUCLEOTIDE SEQUENCE [LARGE SCALE GENOMIC DNA]</scope>
    <source>
        <strain evidence="3 4">PG-01</strain>
    </source>
</reference>
<sequence length="889" mass="104064">MTNFEKERVNITRSNRGWKKWGPYLSERQWGTVREDYSPFGSAWEYFSFDQSRHRAYRWGEDGISGICDYKQLVCFSVAMWNEKDPFIKDKLFGLTGNQGNHGEDVKEVYYYLDSTPTHSYMKFLYKYPQAEFPYSNLILENKVRGKLDPEYELMDTGVFDEDRYFDVFTEYAKADMEDMCIRITVYNRGPETSTIHLIPTIWFRNFWSFLEDPYRPAISAGKNKSLLVEHKDWGLYNLYYEGKPDLLFCDNETNHELVYGHPPTEGYWKDGINFHVVNGKPTVNPELTGTKAALRYALTIEPGQSKEIRLRLSDQPIQDAFEDFEFIFRSRIKEADVFYDELAEGITDPDLKSIQRQAFAGTLISKQFYYFDVSLWLKGDPGSTPPPERLHGRNKDWTHLNNMEIISMPDKWEYPWYAAWDLAFHCITIAMVDPDFAKRQLILLLREWYMHPNGQIPAYEWSFNDVNPPVHAWACWRVYEIERDFFGKGDINYLERVFHKLMLNFTWWVNRKDSEGHNIFEGGFLGLDNIGVFDRSSPLPTGGKIEQADATSWMAMYSLNMLRISLELSKNNSSYEDTASKFLEHFLYITGAIVNLNGSKYSLWDEGDEFFYDVLNLHNGQFIPMKIRSMVGLIPIFAVETLEPEIIEKFPHFSRRLEWFLNYRPELAKLVSRREIEHEGIRRRFSLIRQNKLKAILKRMLDPNEFLSDYGIRALSKFHKDNPYEFPTKDHVYSVTYNPGESESGMFGGNSNWRGPIWFPVNYLIIESLMKFYNYYGDEVQVECPTGSGVMMNLKEVAEEISRRLVKIFQRDEDGDRPVYGADEKFSKDPHFKDYILFYEYFHGDNGRGIGASHQTGWTGLVAALLNTRFKEKKTAKGSSKTASAKNT</sequence>
<keyword evidence="4" id="KW-1185">Reference proteome</keyword>
<feature type="domain" description="Mannosylglycerate hydrolase MGH1-like glycoside hydrolase" evidence="2">
    <location>
        <begin position="415"/>
        <end position="518"/>
    </location>
</feature>
<dbReference type="RefSeq" id="WP_045458495.1">
    <property type="nucleotide sequence ID" value="NZ_BBLT01000001.1"/>
</dbReference>
<dbReference type="GO" id="GO:0009311">
    <property type="term" value="P:oligosaccharide metabolic process"/>
    <property type="evidence" value="ECO:0007669"/>
    <property type="project" value="InterPro"/>
</dbReference>
<evidence type="ECO:0000259" key="1">
    <source>
        <dbReference type="Pfam" id="PF03200"/>
    </source>
</evidence>
<dbReference type="Pfam" id="PF22422">
    <property type="entry name" value="MGH1-like_GH"/>
    <property type="match status" value="1"/>
</dbReference>
<dbReference type="eggNOG" id="COG2334">
    <property type="taxonomic scope" value="Bacteria"/>
</dbReference>
<proteinExistence type="predicted"/>
<dbReference type="PANTHER" id="PTHR10412:SF10">
    <property type="entry name" value="GLYCOSYL HYDROLASE FAMILY 63 C-TERMINAL DOMAIN-CONTAINING PROTEIN"/>
    <property type="match status" value="1"/>
</dbReference>
<dbReference type="OrthoDB" id="9781878at2"/>
<dbReference type="Gene3D" id="1.50.10.10">
    <property type="match status" value="1"/>
</dbReference>
<accession>A0A098LBB8</accession>
<dbReference type="InterPro" id="IPR004888">
    <property type="entry name" value="Glycoside_hydrolase_63"/>
</dbReference>
<dbReference type="Proteomes" id="UP000030185">
    <property type="component" value="Unassembled WGS sequence"/>
</dbReference>
<dbReference type="AlphaFoldDB" id="A0A098LBB8"/>
<evidence type="ECO:0000313" key="3">
    <source>
        <dbReference type="EMBL" id="GAL83518.1"/>
    </source>
</evidence>
<name>A0A098LBB8_9BACT</name>
<dbReference type="InterPro" id="IPR031335">
    <property type="entry name" value="Glyco_hydro_63_C"/>
</dbReference>
<dbReference type="SUPFAM" id="SSF48208">
    <property type="entry name" value="Six-hairpin glycosidases"/>
    <property type="match status" value="1"/>
</dbReference>
<organism evidence="3 4">
    <name type="scientific">Sporocytophaga myxococcoides</name>
    <dbReference type="NCBI Taxonomy" id="153721"/>
    <lineage>
        <taxon>Bacteria</taxon>
        <taxon>Pseudomonadati</taxon>
        <taxon>Bacteroidota</taxon>
        <taxon>Cytophagia</taxon>
        <taxon>Cytophagales</taxon>
        <taxon>Cytophagaceae</taxon>
        <taxon>Sporocytophaga</taxon>
    </lineage>
</organism>